<comment type="similarity">
    <text evidence="4">Belongs to the EMC2 family.</text>
</comment>
<comment type="subunit">
    <text evidence="4">Component of the ER membrane protein complex (EMC).</text>
</comment>
<dbReference type="FunFam" id="1.25.40.10:FF:001208">
    <property type="entry name" value="Tetratricopeptide repeat domain-containing protein"/>
    <property type="match status" value="1"/>
</dbReference>
<dbReference type="Pfam" id="PF22890">
    <property type="entry name" value="TPR_EMC2"/>
    <property type="match status" value="1"/>
</dbReference>
<organism evidence="6 7">
    <name type="scientific">Drechmeria coniospora</name>
    <name type="common">Nematophagous fungus</name>
    <name type="synonym">Meria coniospora</name>
    <dbReference type="NCBI Taxonomy" id="98403"/>
    <lineage>
        <taxon>Eukaryota</taxon>
        <taxon>Fungi</taxon>
        <taxon>Dikarya</taxon>
        <taxon>Ascomycota</taxon>
        <taxon>Pezizomycotina</taxon>
        <taxon>Sordariomycetes</taxon>
        <taxon>Hypocreomycetidae</taxon>
        <taxon>Hypocreales</taxon>
        <taxon>Ophiocordycipitaceae</taxon>
        <taxon>Drechmeria</taxon>
    </lineage>
</organism>
<dbReference type="InParanoid" id="A0A151GB32"/>
<comment type="subcellular location">
    <subcellularLocation>
        <location evidence="4">Endoplasmic reticulum membrane</location>
        <topology evidence="4">Peripheral membrane protein</topology>
        <orientation evidence="4">Cytoplasmic side</orientation>
    </subcellularLocation>
</comment>
<dbReference type="InterPro" id="IPR039856">
    <property type="entry name" value="EMC2-like"/>
</dbReference>
<dbReference type="InterPro" id="IPR019734">
    <property type="entry name" value="TPR_rpt"/>
</dbReference>
<proteinExistence type="inferred from homology"/>
<dbReference type="PROSITE" id="PS50005">
    <property type="entry name" value="TPR"/>
    <property type="match status" value="1"/>
</dbReference>
<dbReference type="SMART" id="SM00028">
    <property type="entry name" value="TPR"/>
    <property type="match status" value="2"/>
</dbReference>
<comment type="function">
    <text evidence="4">Part of the endoplasmic reticulum membrane protein complex (EMC) that enables the energy-independent insertion into endoplasmic reticulum membranes of newly synthesized membrane proteins.</text>
</comment>
<dbReference type="STRING" id="98403.A0A151GB32"/>
<dbReference type="InterPro" id="IPR055217">
    <property type="entry name" value="TPR_EMC2"/>
</dbReference>
<dbReference type="AlphaFoldDB" id="A0A151GB32"/>
<gene>
    <name evidence="6" type="ORF">DCS_06283</name>
</gene>
<dbReference type="Gene3D" id="1.25.40.10">
    <property type="entry name" value="Tetratricopeptide repeat domain"/>
    <property type="match status" value="1"/>
</dbReference>
<dbReference type="Proteomes" id="UP000076580">
    <property type="component" value="Chromosome 03"/>
</dbReference>
<keyword evidence="1" id="KW-0677">Repeat</keyword>
<name>A0A151GB32_DRECN</name>
<feature type="domain" description="EMC2 TPR-like" evidence="5">
    <location>
        <begin position="106"/>
        <end position="203"/>
    </location>
</feature>
<keyword evidence="4" id="KW-0472">Membrane</keyword>
<protein>
    <recommendedName>
        <fullName evidence="4">ER membrane protein complex subunit 2</fullName>
    </recommendedName>
</protein>
<dbReference type="InterPro" id="IPR011990">
    <property type="entry name" value="TPR-like_helical_dom_sf"/>
</dbReference>
<keyword evidence="2 3" id="KW-0802">TPR repeat</keyword>
<reference evidence="6 7" key="1">
    <citation type="journal article" date="2016" name="Sci. Rep.">
        <title>Insights into Adaptations to a Near-Obligate Nematode Endoparasitic Lifestyle from the Finished Genome of Drechmeria coniospora.</title>
        <authorList>
            <person name="Zhang L."/>
            <person name="Zhou Z."/>
            <person name="Guo Q."/>
            <person name="Fokkens L."/>
            <person name="Miskei M."/>
            <person name="Pocsi I."/>
            <person name="Zhang W."/>
            <person name="Chen M."/>
            <person name="Wang L."/>
            <person name="Sun Y."/>
            <person name="Donzelli B.G."/>
            <person name="Gibson D.M."/>
            <person name="Nelson D.R."/>
            <person name="Luo J.G."/>
            <person name="Rep M."/>
            <person name="Liu H."/>
            <person name="Yang S."/>
            <person name="Wang J."/>
            <person name="Krasnoff S.B."/>
            <person name="Xu Y."/>
            <person name="Molnar I."/>
            <person name="Lin M."/>
        </authorList>
    </citation>
    <scope>NUCLEOTIDE SEQUENCE [LARGE SCALE GENOMIC DNA]</scope>
    <source>
        <strain evidence="6 7">ARSEF 6962</strain>
    </source>
</reference>
<feature type="repeat" description="TPR" evidence="3">
    <location>
        <begin position="160"/>
        <end position="193"/>
    </location>
</feature>
<evidence type="ECO:0000256" key="3">
    <source>
        <dbReference type="PROSITE-ProRule" id="PRU00339"/>
    </source>
</evidence>
<comment type="caution">
    <text evidence="6">The sequence shown here is derived from an EMBL/GenBank/DDBJ whole genome shotgun (WGS) entry which is preliminary data.</text>
</comment>
<dbReference type="SUPFAM" id="SSF48452">
    <property type="entry name" value="TPR-like"/>
    <property type="match status" value="1"/>
</dbReference>
<evidence type="ECO:0000256" key="1">
    <source>
        <dbReference type="ARBA" id="ARBA00022737"/>
    </source>
</evidence>
<evidence type="ECO:0000259" key="5">
    <source>
        <dbReference type="Pfam" id="PF22890"/>
    </source>
</evidence>
<sequence>MTPSLLQPPGNLSPAEALQLAQQAPKILQQTPKTVSASPLKSLFAKAETTDMWTVYENLMLSCLRTGDDVAAHECLERLLVRFGDKDERVMALRGLLKEAEAKNDTELEKILGEYETLLEEDGANIPIYKRKIALLRSMGREAEAITALNAFLDFNPTDSEAWAELADMYRSQGMYSQAIYALEEVLVLIPNAWNVHARLGEVLLMAAKTTTTDAAPHMHLAEALKRFCRSIELCDDYLRGYYGLKLVTDKLMNGGAIKSKKIQETEGFSLPDQATIEKLSLVATDKLAEIVRRHGAGEKNWLGYDADEVAAARELLAKSSPKVVR</sequence>
<dbReference type="FunCoup" id="A0A151GB32">
    <property type="interactions" value="160"/>
</dbReference>
<keyword evidence="4" id="KW-0256">Endoplasmic reticulum</keyword>
<evidence type="ECO:0000313" key="7">
    <source>
        <dbReference type="Proteomes" id="UP000076580"/>
    </source>
</evidence>
<evidence type="ECO:0000313" key="6">
    <source>
        <dbReference type="EMBL" id="KYK54326.1"/>
    </source>
</evidence>
<dbReference type="GeneID" id="63718926"/>
<dbReference type="EMBL" id="LAYC01000003">
    <property type="protein sequence ID" value="KYK54326.1"/>
    <property type="molecule type" value="Genomic_DNA"/>
</dbReference>
<dbReference type="GO" id="GO:0072546">
    <property type="term" value="C:EMC complex"/>
    <property type="evidence" value="ECO:0007669"/>
    <property type="project" value="UniProtKB-UniRule"/>
</dbReference>
<keyword evidence="7" id="KW-1185">Reference proteome</keyword>
<dbReference type="PANTHER" id="PTHR12760">
    <property type="entry name" value="TETRATRICOPEPTIDE REPEAT PROTEIN"/>
    <property type="match status" value="1"/>
</dbReference>
<evidence type="ECO:0000256" key="4">
    <source>
        <dbReference type="RuleBase" id="RU367091"/>
    </source>
</evidence>
<accession>A0A151GB32</accession>
<dbReference type="RefSeq" id="XP_040653678.1">
    <property type="nucleotide sequence ID" value="XM_040803574.1"/>
</dbReference>
<evidence type="ECO:0000256" key="2">
    <source>
        <dbReference type="ARBA" id="ARBA00022803"/>
    </source>
</evidence>